<evidence type="ECO:0000313" key="2">
    <source>
        <dbReference type="Proteomes" id="UP000193104"/>
    </source>
</evidence>
<comment type="caution">
    <text evidence="1">The sequence shown here is derived from an EMBL/GenBank/DDBJ whole genome shotgun (WGS) entry which is preliminary data.</text>
</comment>
<accession>A0A1X1DEW4</accession>
<dbReference type="EMBL" id="MLFS01000001">
    <property type="protein sequence ID" value="ORM75246.1"/>
    <property type="molecule type" value="Genomic_DNA"/>
</dbReference>
<name>A0A1X1DEW4_9GAMM</name>
<reference evidence="1 2" key="1">
    <citation type="journal article" date="2017" name="Antonie Van Leeuwenhoek">
        <title>Phylogenomic resolution of the bacterial genus Pantoea and its relationship with Erwinia and Tatumella.</title>
        <authorList>
            <person name="Palmer M."/>
            <person name="Steenkamp E.T."/>
            <person name="Coetzee M.P."/>
            <person name="Chan W.Y."/>
            <person name="van Zyl E."/>
            <person name="De Maayer P."/>
            <person name="Coutinho T.A."/>
            <person name="Blom J."/>
            <person name="Smits T.H."/>
            <person name="Duffy B."/>
            <person name="Venter S.N."/>
        </authorList>
    </citation>
    <scope>NUCLEOTIDE SEQUENCE [LARGE SCALE GENOMIC DNA]</scope>
    <source>
        <strain evidence="1 2">LMG 26277</strain>
    </source>
</reference>
<protein>
    <submittedName>
        <fullName evidence="1">Uncharacterized protein</fullName>
    </submittedName>
</protein>
<dbReference type="Proteomes" id="UP000193104">
    <property type="component" value="Unassembled WGS sequence"/>
</dbReference>
<proteinExistence type="predicted"/>
<gene>
    <name evidence="1" type="ORF">HA48_00535</name>
</gene>
<evidence type="ECO:0000313" key="1">
    <source>
        <dbReference type="EMBL" id="ORM75246.1"/>
    </source>
</evidence>
<organism evidence="1 2">
    <name type="scientific">Pantoea wallisii</name>
    <dbReference type="NCBI Taxonomy" id="1076551"/>
    <lineage>
        <taxon>Bacteria</taxon>
        <taxon>Pseudomonadati</taxon>
        <taxon>Pseudomonadota</taxon>
        <taxon>Gammaproteobacteria</taxon>
        <taxon>Enterobacterales</taxon>
        <taxon>Erwiniaceae</taxon>
        <taxon>Pantoea</taxon>
    </lineage>
</organism>
<dbReference type="AlphaFoldDB" id="A0A1X1DEW4"/>
<keyword evidence="2" id="KW-1185">Reference proteome</keyword>
<sequence>MKKRYKVSLALLTLLTASLIYVGPYVKMNFAESARYTEKDKREYEFYTPELLKHMPRVVKDYEFGFFNVAGPGLLIYELKFRGATDTSQIDEYLAKHGYKKSSICDIQGECWKGPDPKISVSVGVIRDLKMLIISVVVEPSYNHETMENRGVNPESN</sequence>